<organism evidence="1 2">
    <name type="scientific">Halobellus ruber</name>
    <dbReference type="NCBI Taxonomy" id="2761102"/>
    <lineage>
        <taxon>Archaea</taxon>
        <taxon>Methanobacteriati</taxon>
        <taxon>Methanobacteriota</taxon>
        <taxon>Stenosarchaea group</taxon>
        <taxon>Halobacteria</taxon>
        <taxon>Halobacteriales</taxon>
        <taxon>Haloferacaceae</taxon>
        <taxon>Halobellus</taxon>
    </lineage>
</organism>
<reference evidence="1 2" key="1">
    <citation type="submission" date="2020-08" db="EMBL/GenBank/DDBJ databases">
        <authorList>
            <person name="Seo M.-J."/>
        </authorList>
    </citation>
    <scope>NUCLEOTIDE SEQUENCE [LARGE SCALE GENOMIC DNA]</scope>
    <source>
        <strain evidence="1 2">MBLA0160</strain>
    </source>
</reference>
<keyword evidence="2" id="KW-1185">Reference proteome</keyword>
<name>A0A7J9SEI6_9EURY</name>
<accession>A0A7J9SEI6</accession>
<dbReference type="EMBL" id="JACKXD010000001">
    <property type="protein sequence ID" value="MBB6645330.1"/>
    <property type="molecule type" value="Genomic_DNA"/>
</dbReference>
<evidence type="ECO:0000313" key="1">
    <source>
        <dbReference type="EMBL" id="MBB6645330.1"/>
    </source>
</evidence>
<gene>
    <name evidence="1" type="ORF">H5V44_03295</name>
</gene>
<protein>
    <submittedName>
        <fullName evidence="1">Uncharacterized protein</fullName>
    </submittedName>
</protein>
<dbReference type="RefSeq" id="WP_179231123.1">
    <property type="nucleotide sequence ID" value="NZ_JACKXD010000001.1"/>
</dbReference>
<comment type="caution">
    <text evidence="1">The sequence shown here is derived from an EMBL/GenBank/DDBJ whole genome shotgun (WGS) entry which is preliminary data.</text>
</comment>
<proteinExistence type="predicted"/>
<sequence length="50" mass="5519">MGSYATPPDWSKPTDEDDKSAVKLGDLLSGRLADVDIDSVEAVREARERR</sequence>
<evidence type="ECO:0000313" key="2">
    <source>
        <dbReference type="Proteomes" id="UP000546257"/>
    </source>
</evidence>
<dbReference type="AlphaFoldDB" id="A0A7J9SEI6"/>
<dbReference type="Proteomes" id="UP000546257">
    <property type="component" value="Unassembled WGS sequence"/>
</dbReference>